<sequence length="34" mass="3905">MYLHSLDHIPTVDLGLIPSNIQFYQDSLVANRSF</sequence>
<organism evidence="1 2">
    <name type="scientific">Crocosphaera chwakensis CCY0110</name>
    <dbReference type="NCBI Taxonomy" id="391612"/>
    <lineage>
        <taxon>Bacteria</taxon>
        <taxon>Bacillati</taxon>
        <taxon>Cyanobacteriota</taxon>
        <taxon>Cyanophyceae</taxon>
        <taxon>Oscillatoriophycideae</taxon>
        <taxon>Chroococcales</taxon>
        <taxon>Aphanothecaceae</taxon>
        <taxon>Crocosphaera</taxon>
        <taxon>Crocosphaera chwakensis</taxon>
    </lineage>
</organism>
<dbReference type="Proteomes" id="UP000003781">
    <property type="component" value="Unassembled WGS sequence"/>
</dbReference>
<reference evidence="1 2" key="1">
    <citation type="submission" date="2007-03" db="EMBL/GenBank/DDBJ databases">
        <authorList>
            <person name="Stal L."/>
            <person name="Ferriera S."/>
            <person name="Johnson J."/>
            <person name="Kravitz S."/>
            <person name="Beeson K."/>
            <person name="Sutton G."/>
            <person name="Rogers Y.-H."/>
            <person name="Friedman R."/>
            <person name="Frazier M."/>
            <person name="Venter J.C."/>
        </authorList>
    </citation>
    <scope>NUCLEOTIDE SEQUENCE [LARGE SCALE GENOMIC DNA]</scope>
    <source>
        <strain evidence="1 2">CCY0110</strain>
    </source>
</reference>
<gene>
    <name evidence="1" type="ORF">CY0110_17557</name>
</gene>
<proteinExistence type="predicted"/>
<evidence type="ECO:0000313" key="2">
    <source>
        <dbReference type="Proteomes" id="UP000003781"/>
    </source>
</evidence>
<keyword evidence="2" id="KW-1185">Reference proteome</keyword>
<accession>A3IIJ3</accession>
<dbReference type="EMBL" id="AAXW01000002">
    <property type="protein sequence ID" value="EAZ93625.1"/>
    <property type="molecule type" value="Genomic_DNA"/>
</dbReference>
<dbReference type="AlphaFoldDB" id="A3IIJ3"/>
<name>A3IIJ3_9CHRO</name>
<comment type="caution">
    <text evidence="1">The sequence shown here is derived from an EMBL/GenBank/DDBJ whole genome shotgun (WGS) entry which is preliminary data.</text>
</comment>
<protein>
    <submittedName>
        <fullName evidence="1">Uncharacterized protein</fullName>
    </submittedName>
</protein>
<evidence type="ECO:0000313" key="1">
    <source>
        <dbReference type="EMBL" id="EAZ93625.1"/>
    </source>
</evidence>